<keyword evidence="1" id="KW-0067">ATP-binding</keyword>
<keyword evidence="2" id="KW-1185">Reference proteome</keyword>
<keyword evidence="1" id="KW-0378">Hydrolase</keyword>
<gene>
    <name evidence="1" type="ORF">AACH28_20155</name>
</gene>
<evidence type="ECO:0000313" key="1">
    <source>
        <dbReference type="EMBL" id="WZN54922.1"/>
    </source>
</evidence>
<proteinExistence type="predicted"/>
<accession>A0ACD5BZ58</accession>
<dbReference type="Proteomes" id="UP001485301">
    <property type="component" value="Chromosome"/>
</dbReference>
<protein>
    <submittedName>
        <fullName evidence="1">DEAD/DEAH box helicase family protein</fullName>
    </submittedName>
</protein>
<name>A0ACD5BZ58_9SPHI</name>
<organism evidence="1 2">
    <name type="scientific">Sphingobacterium thalpophilum</name>
    <dbReference type="NCBI Taxonomy" id="259"/>
    <lineage>
        <taxon>Bacteria</taxon>
        <taxon>Pseudomonadati</taxon>
        <taxon>Bacteroidota</taxon>
        <taxon>Sphingobacteriia</taxon>
        <taxon>Sphingobacteriales</taxon>
        <taxon>Sphingobacteriaceae</taxon>
        <taxon>Sphingobacterium</taxon>
    </lineage>
</organism>
<dbReference type="EMBL" id="CP151087">
    <property type="protein sequence ID" value="WZN54922.1"/>
    <property type="molecule type" value="Genomic_DNA"/>
</dbReference>
<evidence type="ECO:0000313" key="2">
    <source>
        <dbReference type="Proteomes" id="UP001485301"/>
    </source>
</evidence>
<keyword evidence="1" id="KW-0547">Nucleotide-binding</keyword>
<keyword evidence="1" id="KW-0347">Helicase</keyword>
<reference evidence="1" key="1">
    <citation type="submission" date="2024-04" db="EMBL/GenBank/DDBJ databases">
        <title>Complete genome sequence of Sphingobacterium thalpophiium BAA-1094.</title>
        <authorList>
            <person name="Adaikpoh B.I."/>
        </authorList>
    </citation>
    <scope>NUCLEOTIDE SEQUENCE</scope>
    <source>
        <strain evidence="1">BAA-1094</strain>
    </source>
</reference>
<sequence length="990" mass="113791">MEFTNEDIIYLLNLFRGREDVFALRWEKGSKGGYMPAYSYDPYHYRLHKANGGTFQSYAHKSYLPLSEIEITKHLNGLQQIGIYPLLQDNTSWFLVADFDKSDWQQQALKFLESCTAKNIPAYLERSRSGNGAHVWIFFEIPYPAAKSRKLFTHILEGCGAFSPFDKSSSFDRLFPNQDYLSGKGLGNLIALPLYLSALQKGNSSFVDPKTMDPFPDQIAYLKKVKRVSLNLLEELYNDTGATSGDSYIPAIDEKLKITLSNTIRLNSHAIPFVLINFLKEQLNFANSAFIIKKKSGRNTFETQRFFKLIEETENEILIPRGFIGKLLRFCRETQVPHDFVDNRRELPIIQFSFNAALRQHQTNAVAVVEKKDFGVIVAPPGTGKTVIGLKIIAVKQQPALIVVHRKQLLDQWIERIESFLGIPKADIGIIGQGKAKLGTGKITVATIQSLPKYIEIIQDKFGTILIDECHHIPAESYRTTVGKLNSVYCYGLTATPFRKYNDDKLIFTYLGDIITEIRPEEIEDYKRANIIVRNTKLHVPYNSKTDSFETLSQILIHDTARNQLIVDDVSAELNQGKKAVIITERKEHIETLNLLLKSNYETIPLSGDDSDSSKKAKWKTLSEGNFQVLITTGQYFGEGSDIQHISTLLLAYPFAFHGKLIQYIGRVQRSEINPTIYDYRDVQIDYLGKMFLKRNIHYRKIAKQATLFDEPTVDYNAQVGHLFSLEKMTKIPIEDLSFHYGHVAFTYKVEEMHTILEFQIENLEIRPEFEVLKPYFIKILKSKNIVVHLNAEFEYGKLVAQIATSDDIERINKEIVEGVKFQFLNKGLLGKLPLQKQNILTSDQLQNGDTVYQNAEELLSEILKLRKYKHSRQVQFLADHHQSSIMKIRFVLSPFAFVFLLSGDSLYHIILETLDTEEATYIWHTDKNKTVLKDAVAMIDKDLQIIREKGRQVFLENHTPERFNRILHDYSDPERGFILWKAFLEETLH</sequence>